<dbReference type="Pfam" id="PF01657">
    <property type="entry name" value="Stress-antifung"/>
    <property type="match status" value="3"/>
</dbReference>
<keyword evidence="8" id="KW-0430">Lectin</keyword>
<evidence type="ECO:0000256" key="10">
    <source>
        <dbReference type="ARBA" id="ARBA00022741"/>
    </source>
</evidence>
<evidence type="ECO:0000256" key="4">
    <source>
        <dbReference type="ARBA" id="ARBA00022527"/>
    </source>
</evidence>
<keyword evidence="15" id="KW-1015">Disulfide bond</keyword>
<evidence type="ECO:0000313" key="23">
    <source>
        <dbReference type="EnsemblPlants" id="QL93p0073_1144:mrna"/>
    </source>
</evidence>
<dbReference type="EnsemblPlants" id="QL93p0073_1144:mrna">
    <property type="protein sequence ID" value="QL93p0073_1144:mrna"/>
    <property type="gene ID" value="QL93p0073_1144"/>
</dbReference>
<keyword evidence="4" id="KW-0723">Serine/threonine-protein kinase</keyword>
<evidence type="ECO:0000256" key="9">
    <source>
        <dbReference type="ARBA" id="ARBA00022737"/>
    </source>
</evidence>
<evidence type="ECO:0000256" key="19">
    <source>
        <dbReference type="ARBA" id="ARBA00048679"/>
    </source>
</evidence>
<evidence type="ECO:0000256" key="13">
    <source>
        <dbReference type="ARBA" id="ARBA00022989"/>
    </source>
</evidence>
<feature type="domain" description="Gnk2-homologous" evidence="22">
    <location>
        <begin position="15"/>
        <end position="115"/>
    </location>
</feature>
<feature type="transmembrane region" description="Helical" evidence="20">
    <location>
        <begin position="740"/>
        <end position="763"/>
    </location>
</feature>
<evidence type="ECO:0000256" key="3">
    <source>
        <dbReference type="ARBA" id="ARBA00022475"/>
    </source>
</evidence>
<feature type="domain" description="Protein kinase" evidence="21">
    <location>
        <begin position="336"/>
        <end position="644"/>
    </location>
</feature>
<evidence type="ECO:0000313" key="24">
    <source>
        <dbReference type="Proteomes" id="UP000594261"/>
    </source>
</evidence>
<evidence type="ECO:0000256" key="1">
    <source>
        <dbReference type="ARBA" id="ARBA00004251"/>
    </source>
</evidence>
<dbReference type="Gene3D" id="3.30.200.20">
    <property type="entry name" value="Phosphorylase Kinase, domain 1"/>
    <property type="match status" value="2"/>
</dbReference>
<feature type="domain" description="Gnk2-homologous" evidence="22">
    <location>
        <begin position="597"/>
        <end position="705"/>
    </location>
</feature>
<evidence type="ECO:0000256" key="2">
    <source>
        <dbReference type="ARBA" id="ARBA00012513"/>
    </source>
</evidence>
<dbReference type="InterPro" id="IPR008271">
    <property type="entry name" value="Ser/Thr_kinase_AS"/>
</dbReference>
<dbReference type="CDD" id="cd23509">
    <property type="entry name" value="Gnk2-like"/>
    <property type="match status" value="3"/>
</dbReference>
<keyword evidence="9" id="KW-0677">Repeat</keyword>
<evidence type="ECO:0000259" key="21">
    <source>
        <dbReference type="PROSITE" id="PS50011"/>
    </source>
</evidence>
<dbReference type="InterPro" id="IPR011009">
    <property type="entry name" value="Kinase-like_dom_sf"/>
</dbReference>
<dbReference type="InParanoid" id="A0A7N2N756"/>
<dbReference type="FunFam" id="1.10.510.10:FF:000060">
    <property type="entry name" value="G-type lectin S-receptor-like serine/threonine-protein kinase"/>
    <property type="match status" value="1"/>
</dbReference>
<keyword evidence="10" id="KW-0547">Nucleotide-binding</keyword>
<keyword evidence="3" id="KW-1003">Cell membrane</keyword>
<reference evidence="23" key="1">
    <citation type="submission" date="2021-01" db="UniProtKB">
        <authorList>
            <consortium name="EnsemblPlants"/>
        </authorList>
    </citation>
    <scope>IDENTIFICATION</scope>
</reference>
<keyword evidence="12" id="KW-0067">ATP-binding</keyword>
<dbReference type="Pfam" id="PF07714">
    <property type="entry name" value="PK_Tyr_Ser-Thr"/>
    <property type="match status" value="2"/>
</dbReference>
<dbReference type="GO" id="GO:0004674">
    <property type="term" value="F:protein serine/threonine kinase activity"/>
    <property type="evidence" value="ECO:0007669"/>
    <property type="project" value="UniProtKB-KW"/>
</dbReference>
<comment type="catalytic activity">
    <reaction evidence="19">
        <text>L-seryl-[protein] + ATP = O-phospho-L-seryl-[protein] + ADP + H(+)</text>
        <dbReference type="Rhea" id="RHEA:17989"/>
        <dbReference type="Rhea" id="RHEA-COMP:9863"/>
        <dbReference type="Rhea" id="RHEA-COMP:11604"/>
        <dbReference type="ChEBI" id="CHEBI:15378"/>
        <dbReference type="ChEBI" id="CHEBI:29999"/>
        <dbReference type="ChEBI" id="CHEBI:30616"/>
        <dbReference type="ChEBI" id="CHEBI:83421"/>
        <dbReference type="ChEBI" id="CHEBI:456216"/>
        <dbReference type="EC" id="2.7.11.1"/>
    </reaction>
</comment>
<dbReference type="OMA" id="NQTQAMT"/>
<feature type="domain" description="Gnk2-homologous" evidence="22">
    <location>
        <begin position="491"/>
        <end position="591"/>
    </location>
</feature>
<comment type="subcellular location">
    <subcellularLocation>
        <location evidence="1">Cell membrane</location>
        <topology evidence="1">Single-pass type I membrane protein</topology>
    </subcellularLocation>
</comment>
<dbReference type="CDD" id="cd14066">
    <property type="entry name" value="STKc_IRAK"/>
    <property type="match status" value="1"/>
</dbReference>
<feature type="domain" description="Protein kinase" evidence="21">
    <location>
        <begin position="825"/>
        <end position="1080"/>
    </location>
</feature>
<organism evidence="23 24">
    <name type="scientific">Quercus lobata</name>
    <name type="common">Valley oak</name>
    <dbReference type="NCBI Taxonomy" id="97700"/>
    <lineage>
        <taxon>Eukaryota</taxon>
        <taxon>Viridiplantae</taxon>
        <taxon>Streptophyta</taxon>
        <taxon>Embryophyta</taxon>
        <taxon>Tracheophyta</taxon>
        <taxon>Spermatophyta</taxon>
        <taxon>Magnoliopsida</taxon>
        <taxon>eudicotyledons</taxon>
        <taxon>Gunneridae</taxon>
        <taxon>Pentapetalae</taxon>
        <taxon>rosids</taxon>
        <taxon>fabids</taxon>
        <taxon>Fagales</taxon>
        <taxon>Fagaceae</taxon>
        <taxon>Quercus</taxon>
    </lineage>
</organism>
<dbReference type="Gene3D" id="1.10.510.10">
    <property type="entry name" value="Transferase(Phosphotransferase) domain 1"/>
    <property type="match status" value="1"/>
</dbReference>
<dbReference type="SMART" id="SM00220">
    <property type="entry name" value="S_TKc"/>
    <property type="match status" value="1"/>
</dbReference>
<dbReference type="InterPro" id="IPR001245">
    <property type="entry name" value="Ser-Thr/Tyr_kinase_cat_dom"/>
</dbReference>
<keyword evidence="7" id="KW-0732">Signal</keyword>
<dbReference type="Proteomes" id="UP000594261">
    <property type="component" value="Unassembled WGS sequence"/>
</dbReference>
<evidence type="ECO:0000256" key="5">
    <source>
        <dbReference type="ARBA" id="ARBA00022679"/>
    </source>
</evidence>
<keyword evidence="13 20" id="KW-1133">Transmembrane helix</keyword>
<dbReference type="GO" id="GO:0030246">
    <property type="term" value="F:carbohydrate binding"/>
    <property type="evidence" value="ECO:0007669"/>
    <property type="project" value="UniProtKB-KW"/>
</dbReference>
<evidence type="ECO:0000256" key="11">
    <source>
        <dbReference type="ARBA" id="ARBA00022777"/>
    </source>
</evidence>
<dbReference type="Gramene" id="QL93p0073_1144:mrna">
    <property type="protein sequence ID" value="QL93p0073_1144:mrna"/>
    <property type="gene ID" value="QL93p0073_1144"/>
</dbReference>
<dbReference type="SUPFAM" id="SSF56112">
    <property type="entry name" value="Protein kinase-like (PK-like)"/>
    <property type="match status" value="3"/>
</dbReference>
<keyword evidence="6 20" id="KW-0812">Transmembrane</keyword>
<dbReference type="GO" id="GO:0005886">
    <property type="term" value="C:plasma membrane"/>
    <property type="evidence" value="ECO:0007669"/>
    <property type="project" value="UniProtKB-SubCell"/>
</dbReference>
<dbReference type="PANTHER" id="PTHR27002">
    <property type="entry name" value="RECEPTOR-LIKE SERINE/THREONINE-PROTEIN KINASE SD1-8"/>
    <property type="match status" value="1"/>
</dbReference>
<dbReference type="GO" id="GO:0005524">
    <property type="term" value="F:ATP binding"/>
    <property type="evidence" value="ECO:0007669"/>
    <property type="project" value="UniProtKB-KW"/>
</dbReference>
<proteinExistence type="predicted"/>
<dbReference type="InterPro" id="IPR038408">
    <property type="entry name" value="GNK2_sf"/>
</dbReference>
<dbReference type="PROSITE" id="PS51473">
    <property type="entry name" value="GNK2"/>
    <property type="match status" value="3"/>
</dbReference>
<keyword evidence="17" id="KW-0325">Glycoprotein</keyword>
<dbReference type="InterPro" id="IPR002902">
    <property type="entry name" value="GNK2"/>
</dbReference>
<keyword evidence="14 20" id="KW-0472">Membrane</keyword>
<comment type="catalytic activity">
    <reaction evidence="18">
        <text>L-threonyl-[protein] + ATP = O-phospho-L-threonyl-[protein] + ADP + H(+)</text>
        <dbReference type="Rhea" id="RHEA:46608"/>
        <dbReference type="Rhea" id="RHEA-COMP:11060"/>
        <dbReference type="Rhea" id="RHEA-COMP:11605"/>
        <dbReference type="ChEBI" id="CHEBI:15378"/>
        <dbReference type="ChEBI" id="CHEBI:30013"/>
        <dbReference type="ChEBI" id="CHEBI:30616"/>
        <dbReference type="ChEBI" id="CHEBI:61977"/>
        <dbReference type="ChEBI" id="CHEBI:456216"/>
        <dbReference type="EC" id="2.7.11.1"/>
    </reaction>
</comment>
<feature type="transmembrane region" description="Helical" evidence="20">
    <location>
        <begin position="251"/>
        <end position="273"/>
    </location>
</feature>
<accession>A0A7N2N756</accession>
<dbReference type="PANTHER" id="PTHR27002:SF804">
    <property type="entry name" value="OS02G0710500 PROTEIN"/>
    <property type="match status" value="1"/>
</dbReference>
<dbReference type="EC" id="2.7.11.1" evidence="2"/>
<dbReference type="InterPro" id="IPR000719">
    <property type="entry name" value="Prot_kinase_dom"/>
</dbReference>
<evidence type="ECO:0000256" key="8">
    <source>
        <dbReference type="ARBA" id="ARBA00022734"/>
    </source>
</evidence>
<sequence>MPFCTLSSSINSQPTYNKHFCLDQSNETSNNYYQSNLTVLLESLSSKASQNYSFYNESSNIGIYALFLCRGDVSNSTSQTCVSYAIRDITTQCPSNKSAIIWYDQCMLRYSDVNFFGQAQTSPLLLMWNLQKTSSPDQGNLFARSQLGSLIAGVNEKHRLFSIANQTQTIDGNASATGYGLVQCTREIDVKIRSRHWSHQILGASEVRLSAISAVCSIAGMANMEAHQLPAPCTFSSTVLTPRGKKTTKTVIIAISTIASIAVVAALFGFWFYKYSGGRKHEEERDTSQVIPFRSNFPRLRSIQLTDSGMHARDVDDSGEKLYFDLSTILTATNNFSEVNKLGEGGFGPVYKGLINGKETAIKRLSMKSKQGLEEFRNEVILIAKLQHNSLVRLLGCCSEGDEQILVWRLWNEGKGVELIDQTIVDTCPISEALRLIHIALLCIQEDPNDRPTMSRVLLMLASKSINLPQPLAPPFSVVCALTSSIHSQPTYNDHICLDQSNETYNTYYQSNLTVLLKSLSSKASQNYSFYNESSSIGIYALFLCRGDVSNSTCQSCVSYATRNITTQCPSNKTAIIWFDQCMLRYSDLNFFGQTQISPMSLMYNTQNTTTPELTNFYALGLLYDLIDRAKVTDMLFKSDSQTVQLSDGSKISYGLVQCTRDIDGPSCGQCLSNLMDTAETCCQAKIGWRILSPSCFLRYENYSFTEQSPAKPLPLPPAQSMPAATLPPTVNGGKKAKKIVIITISSVASIAVVAALLGFWYYSSFGRRKRQDGIISQEISLRNNLAGSFSIHLMDSSIYGNDNDNRGEIYYFNLITILAATNNFSDANKLGEGGFGPVYKGKLINGKEIAVKRLSMKSKQGLEEFKNEVILIAKLQHKNLVRLLGCCLEEDEKLLVYEYMANTSLNAFLFDPDKCKVLDWAKRTNIVNGIAKGLQYLHEDSWLKIIHRDMKTSNVLLDDEMNPKISDFGTARIFRSNQIQANTIRIVGTYGYMAPEYAMEGLFSIKSDVYSFGILMLEIVWQLWNEGKGVELIDQTIIDTCPISEALKLIHIALLCVQEDPNDRPTMSRVILMLASKSINLPQPSAPPFSVGRLIIFDQSSTIGTGTGMGLVTSDQSSTSASS</sequence>
<dbReference type="FunFam" id="3.30.200.20:FF:001238">
    <property type="entry name" value="Os08g0179000 protein"/>
    <property type="match status" value="1"/>
</dbReference>
<keyword evidence="11" id="KW-0418">Kinase</keyword>
<evidence type="ECO:0000256" key="16">
    <source>
        <dbReference type="ARBA" id="ARBA00023170"/>
    </source>
</evidence>
<evidence type="ECO:0000259" key="22">
    <source>
        <dbReference type="PROSITE" id="PS51473"/>
    </source>
</evidence>
<dbReference type="Gene3D" id="3.30.430.20">
    <property type="entry name" value="Gnk2 domain, C-X8-C-X2-C motif"/>
    <property type="match status" value="3"/>
</dbReference>
<dbReference type="AlphaFoldDB" id="A0A7N2N756"/>
<evidence type="ECO:0000256" key="20">
    <source>
        <dbReference type="SAM" id="Phobius"/>
    </source>
</evidence>
<evidence type="ECO:0000256" key="17">
    <source>
        <dbReference type="ARBA" id="ARBA00023180"/>
    </source>
</evidence>
<keyword evidence="5" id="KW-0808">Transferase</keyword>
<evidence type="ECO:0000256" key="12">
    <source>
        <dbReference type="ARBA" id="ARBA00022840"/>
    </source>
</evidence>
<evidence type="ECO:0000256" key="14">
    <source>
        <dbReference type="ARBA" id="ARBA00023136"/>
    </source>
</evidence>
<name>A0A7N2N756_QUELO</name>
<evidence type="ECO:0000256" key="7">
    <source>
        <dbReference type="ARBA" id="ARBA00022729"/>
    </source>
</evidence>
<dbReference type="FunFam" id="3.30.200.20:FF:000330">
    <property type="entry name" value="G-type lectin S-receptor-like serine/threonine-protein kinase At4g03230"/>
    <property type="match status" value="1"/>
</dbReference>
<evidence type="ECO:0000256" key="6">
    <source>
        <dbReference type="ARBA" id="ARBA00022692"/>
    </source>
</evidence>
<keyword evidence="24" id="KW-1185">Reference proteome</keyword>
<dbReference type="FunFam" id="3.30.430.20:FF:000009">
    <property type="entry name" value="Cysteine-rich receptor-like protein kinase 28"/>
    <property type="match status" value="1"/>
</dbReference>
<evidence type="ECO:0000256" key="15">
    <source>
        <dbReference type="ARBA" id="ARBA00023157"/>
    </source>
</evidence>
<evidence type="ECO:0000256" key="18">
    <source>
        <dbReference type="ARBA" id="ARBA00047899"/>
    </source>
</evidence>
<dbReference type="PROSITE" id="PS00108">
    <property type="entry name" value="PROTEIN_KINASE_ST"/>
    <property type="match status" value="1"/>
</dbReference>
<keyword evidence="16" id="KW-0675">Receptor</keyword>
<protein>
    <recommendedName>
        <fullName evidence="2">non-specific serine/threonine protein kinase</fullName>
        <ecNumber evidence="2">2.7.11.1</ecNumber>
    </recommendedName>
</protein>
<dbReference type="PROSITE" id="PS50011">
    <property type="entry name" value="PROTEIN_KINASE_DOM"/>
    <property type="match status" value="2"/>
</dbReference>